<gene>
    <name evidence="1" type="ORF">KQX54_018356</name>
</gene>
<evidence type="ECO:0000313" key="2">
    <source>
        <dbReference type="Proteomes" id="UP000826195"/>
    </source>
</evidence>
<dbReference type="Proteomes" id="UP000826195">
    <property type="component" value="Unassembled WGS sequence"/>
</dbReference>
<evidence type="ECO:0000313" key="1">
    <source>
        <dbReference type="EMBL" id="KAH0550247.1"/>
    </source>
</evidence>
<name>A0AAV7IG07_COTGL</name>
<comment type="caution">
    <text evidence="1">The sequence shown here is derived from an EMBL/GenBank/DDBJ whole genome shotgun (WGS) entry which is preliminary data.</text>
</comment>
<sequence length="330" mass="37819">MYCVQLLVSPRAFLRDENNPSFIASRIDVISGCSLHGKSVCQYEDDHTQYEKLLPKLELVHFITQVEDENEDRNFVDDGLNSTNSEIGLENRRRTLTPDTWAKEKNKSKYKAKAEAEADVRHTFTRTTKGVRDVSISPSYSISQHRNRIDLTSTGILSFPLGNLALLFMLRHLDYFPFSLGGITAPSTGYSHYPGYYASTYFHNNSLEPIVRRVYLAAQLPIKSTYSHVLGISTNRRSTSRIDLQRRVFRERLSSRVLIHLLVLLGIQSAEAKGCGEPRNAHRFDSPVRSRKKIKFRPLAGRINSVQQEECRRTLTRFPSLLLRHTCYSH</sequence>
<keyword evidence="2" id="KW-1185">Reference proteome</keyword>
<dbReference type="EMBL" id="JAHXZJ010001864">
    <property type="protein sequence ID" value="KAH0550247.1"/>
    <property type="molecule type" value="Genomic_DNA"/>
</dbReference>
<reference evidence="1 2" key="1">
    <citation type="journal article" date="2021" name="J. Hered.">
        <title>A chromosome-level genome assembly of the parasitoid wasp, Cotesia glomerata (Hymenoptera: Braconidae).</title>
        <authorList>
            <person name="Pinto B.J."/>
            <person name="Weis J.J."/>
            <person name="Gamble T."/>
            <person name="Ode P.J."/>
            <person name="Paul R."/>
            <person name="Zaspel J.M."/>
        </authorList>
    </citation>
    <scope>NUCLEOTIDE SEQUENCE [LARGE SCALE GENOMIC DNA]</scope>
    <source>
        <strain evidence="1">CgM1</strain>
    </source>
</reference>
<protein>
    <submittedName>
        <fullName evidence="1">Uncharacterized protein</fullName>
    </submittedName>
</protein>
<proteinExistence type="predicted"/>
<organism evidence="1 2">
    <name type="scientific">Cotesia glomerata</name>
    <name type="common">Lepidopteran parasitic wasp</name>
    <name type="synonym">Apanteles glomeratus</name>
    <dbReference type="NCBI Taxonomy" id="32391"/>
    <lineage>
        <taxon>Eukaryota</taxon>
        <taxon>Metazoa</taxon>
        <taxon>Ecdysozoa</taxon>
        <taxon>Arthropoda</taxon>
        <taxon>Hexapoda</taxon>
        <taxon>Insecta</taxon>
        <taxon>Pterygota</taxon>
        <taxon>Neoptera</taxon>
        <taxon>Endopterygota</taxon>
        <taxon>Hymenoptera</taxon>
        <taxon>Apocrita</taxon>
        <taxon>Ichneumonoidea</taxon>
        <taxon>Braconidae</taxon>
        <taxon>Microgastrinae</taxon>
        <taxon>Cotesia</taxon>
    </lineage>
</organism>
<accession>A0AAV7IG07</accession>
<dbReference type="AlphaFoldDB" id="A0AAV7IG07"/>